<evidence type="ECO:0000313" key="1">
    <source>
        <dbReference type="EMBL" id="MBV3382689.1"/>
    </source>
</evidence>
<proteinExistence type="predicted"/>
<comment type="caution">
    <text evidence="1">The sequence shown here is derived from an EMBL/GenBank/DDBJ whole genome shotgun (WGS) entry which is preliminary data.</text>
</comment>
<dbReference type="EMBL" id="JAHOEF010000027">
    <property type="protein sequence ID" value="MBV3382689.1"/>
    <property type="molecule type" value="Genomic_DNA"/>
</dbReference>
<accession>A0AAW4MXY6</accession>
<dbReference type="AlphaFoldDB" id="A0AAW4MXY6"/>
<evidence type="ECO:0000313" key="3">
    <source>
        <dbReference type="Proteomes" id="UP001196408"/>
    </source>
</evidence>
<evidence type="ECO:0000313" key="4">
    <source>
        <dbReference type="Proteomes" id="UP001197492"/>
    </source>
</evidence>
<gene>
    <name evidence="1" type="ORF">KSV97_05530</name>
    <name evidence="2" type="ORF">KSW06_02575</name>
</gene>
<dbReference type="RefSeq" id="WP_217747540.1">
    <property type="nucleotide sequence ID" value="NZ_JAHOEB010000011.1"/>
</dbReference>
<protein>
    <submittedName>
        <fullName evidence="1">DUF1934 domain-containing protein</fullName>
    </submittedName>
</protein>
<name>A0AAW4MXY6_9FIRM</name>
<dbReference type="Proteomes" id="UP001197492">
    <property type="component" value="Unassembled WGS sequence"/>
</dbReference>
<keyword evidence="4" id="KW-1185">Reference proteome</keyword>
<organism evidence="1 3">
    <name type="scientific">Catenibacterium mitsuokai</name>
    <dbReference type="NCBI Taxonomy" id="100886"/>
    <lineage>
        <taxon>Bacteria</taxon>
        <taxon>Bacillati</taxon>
        <taxon>Bacillota</taxon>
        <taxon>Erysipelotrichia</taxon>
        <taxon>Erysipelotrichales</taxon>
        <taxon>Coprobacillaceae</taxon>
        <taxon>Catenibacterium</taxon>
    </lineage>
</organism>
<dbReference type="GeneID" id="301322673"/>
<sequence length="131" mass="15486">MKKRISYECLLVNGPVKEKVKYKEIGDHYEVKGVHHISFEVEGKPMHIQYDDTHVHLVNDQSVLHFNKDMRVPNKYTLPYGVVELHTKVISLEYREGTMKFIYELYDQEHLVTKAYMMVHYSDIDEEGLPS</sequence>
<dbReference type="Proteomes" id="UP001196408">
    <property type="component" value="Unassembled WGS sequence"/>
</dbReference>
<reference evidence="1 4" key="1">
    <citation type="submission" date="2021-06" db="EMBL/GenBank/DDBJ databases">
        <title>Collection of gut derived symbiotic bacterial strains cultured from healthy donors.</title>
        <authorList>
            <person name="Lin H."/>
            <person name="Littmann E."/>
            <person name="Pamer E.G."/>
        </authorList>
    </citation>
    <scope>NUCLEOTIDE SEQUENCE</scope>
    <source>
        <strain evidence="2 4">MSK.21.70</strain>
        <strain evidence="1">MSK.21.82</strain>
    </source>
</reference>
<dbReference type="EMBL" id="JAHOEL010000010">
    <property type="protein sequence ID" value="MBV3392150.1"/>
    <property type="molecule type" value="Genomic_DNA"/>
</dbReference>
<evidence type="ECO:0000313" key="2">
    <source>
        <dbReference type="EMBL" id="MBV3392150.1"/>
    </source>
</evidence>